<comment type="catalytic activity">
    <reaction evidence="21">
        <text>S-nitroso-L-cysteinyl-[GAPDH] + L-cysteinyl-[protein] = L-cysteinyl-[GAPDH] + S-nitroso-L-cysteinyl-[protein]</text>
        <dbReference type="Rhea" id="RHEA:66684"/>
        <dbReference type="Rhea" id="RHEA-COMP:10131"/>
        <dbReference type="Rhea" id="RHEA-COMP:17089"/>
        <dbReference type="Rhea" id="RHEA-COMP:17090"/>
        <dbReference type="Rhea" id="RHEA-COMP:17091"/>
        <dbReference type="ChEBI" id="CHEBI:29950"/>
        <dbReference type="ChEBI" id="CHEBI:149494"/>
    </reaction>
    <physiologicalReaction direction="left-to-right" evidence="21">
        <dbReference type="Rhea" id="RHEA:66685"/>
    </physiologicalReaction>
</comment>
<evidence type="ECO:0000256" key="18">
    <source>
        <dbReference type="ARBA" id="ARBA00031890"/>
    </source>
</evidence>
<evidence type="ECO:0000256" key="8">
    <source>
        <dbReference type="ARBA" id="ARBA00022490"/>
    </source>
</evidence>
<evidence type="ECO:0000256" key="7">
    <source>
        <dbReference type="ARBA" id="ARBA00021022"/>
    </source>
</evidence>
<comment type="caution">
    <text evidence="24">The sequence shown here is derived from an EMBL/GenBank/DDBJ whole genome shotgun (WGS) entry which is preliminary data.</text>
</comment>
<evidence type="ECO:0000256" key="17">
    <source>
        <dbReference type="ARBA" id="ARBA00023242"/>
    </source>
</evidence>
<comment type="similarity">
    <text evidence="5">Belongs to the glyceraldehyde-3-phosphate dehydrogenase family.</text>
</comment>
<comment type="subcellular location">
    <subcellularLocation>
        <location evidence="2">Cytoplasm</location>
        <location evidence="2">Cytoskeleton</location>
    </subcellularLocation>
    <subcellularLocation>
        <location evidence="3">Cytoplasm</location>
        <location evidence="3">Cytosol</location>
    </subcellularLocation>
    <subcellularLocation>
        <location evidence="1">Nucleus</location>
    </subcellularLocation>
</comment>
<evidence type="ECO:0000256" key="19">
    <source>
        <dbReference type="ARBA" id="ARBA00046997"/>
    </source>
</evidence>
<evidence type="ECO:0000313" key="24">
    <source>
        <dbReference type="EMBL" id="KAF6362861.1"/>
    </source>
</evidence>
<organism evidence="24 25">
    <name type="scientific">Pipistrellus kuhlii</name>
    <name type="common">Kuhl's pipistrelle</name>
    <dbReference type="NCBI Taxonomy" id="59472"/>
    <lineage>
        <taxon>Eukaryota</taxon>
        <taxon>Metazoa</taxon>
        <taxon>Chordata</taxon>
        <taxon>Craniata</taxon>
        <taxon>Vertebrata</taxon>
        <taxon>Euteleostomi</taxon>
        <taxon>Mammalia</taxon>
        <taxon>Eutheria</taxon>
        <taxon>Laurasiatheria</taxon>
        <taxon>Chiroptera</taxon>
        <taxon>Yangochiroptera</taxon>
        <taxon>Vespertilionidae</taxon>
        <taxon>Pipistrellus</taxon>
    </lineage>
</organism>
<evidence type="ECO:0000256" key="3">
    <source>
        <dbReference type="ARBA" id="ARBA00004514"/>
    </source>
</evidence>
<keyword evidence="16" id="KW-0206">Cytoskeleton</keyword>
<evidence type="ECO:0000256" key="14">
    <source>
        <dbReference type="ARBA" id="ARBA00023027"/>
    </source>
</evidence>
<dbReference type="Proteomes" id="UP000558488">
    <property type="component" value="Unassembled WGS sequence"/>
</dbReference>
<evidence type="ECO:0000256" key="4">
    <source>
        <dbReference type="ARBA" id="ARBA00004869"/>
    </source>
</evidence>
<keyword evidence="12" id="KW-0810">Translation regulation</keyword>
<keyword evidence="13" id="KW-0560">Oxidoreductase</keyword>
<dbReference type="Gene3D" id="3.30.360.10">
    <property type="entry name" value="Dihydrodipicolinate Reductase, domain 2"/>
    <property type="match status" value="1"/>
</dbReference>
<keyword evidence="15" id="KW-0324">Glycolysis</keyword>
<dbReference type="GO" id="GO:0006417">
    <property type="term" value="P:regulation of translation"/>
    <property type="evidence" value="ECO:0007669"/>
    <property type="project" value="UniProtKB-KW"/>
</dbReference>
<evidence type="ECO:0000256" key="21">
    <source>
        <dbReference type="ARBA" id="ARBA00048005"/>
    </source>
</evidence>
<keyword evidence="11" id="KW-0702">S-nitrosylation</keyword>
<keyword evidence="9" id="KW-0808">Transferase</keyword>
<evidence type="ECO:0000256" key="2">
    <source>
        <dbReference type="ARBA" id="ARBA00004245"/>
    </source>
</evidence>
<dbReference type="EC" id="1.2.1.12" evidence="6"/>
<dbReference type="GO" id="GO:0004365">
    <property type="term" value="F:glyceraldehyde-3-phosphate dehydrogenase (NAD+) (phosphorylating) activity"/>
    <property type="evidence" value="ECO:0007669"/>
    <property type="project" value="UniProtKB-EC"/>
</dbReference>
<dbReference type="PANTHER" id="PTHR10836:SF111">
    <property type="entry name" value="GLYCERALDEHYDE-3-PHOSPHATE DEHYDROGENASE"/>
    <property type="match status" value="1"/>
</dbReference>
<dbReference type="GO" id="GO:0005634">
    <property type="term" value="C:nucleus"/>
    <property type="evidence" value="ECO:0007669"/>
    <property type="project" value="UniProtKB-SubCell"/>
</dbReference>
<keyword evidence="17" id="KW-0539">Nucleus</keyword>
<comment type="subunit">
    <text evidence="19">Homotetramer. Interacts with TPPP; the interaction is direct. Interacts (when S-nitrosylated) with SIAH1; leading to nuclear translocation. Interacts with RILPL1/GOSPEL, leading to prevent the interaction between GAPDH and SIAH1 and prevent nuclear translocation. Interacts with CHP1; the interaction increases the binding of CHP1 with microtubules. Associates with microtubules. Interacts with EIF1AD, USP25, PRKCI and WARS1. Interacts with phosphorylated RPL13A; inhibited by oxidatively-modified low-densitity lipoprotein (LDL(ox)). Component of the GAIT complex. Interacts with FKBP6; leading to inhibit GAPDH catalytic activity. Interacts with TRAF2, promoting TRAF2 ubiquitination. Interacts with TRAF3, promoting TRAF3 ubiquitination.</text>
</comment>
<dbReference type="GO" id="GO:0006096">
    <property type="term" value="P:glycolytic process"/>
    <property type="evidence" value="ECO:0007669"/>
    <property type="project" value="UniProtKB-KW"/>
</dbReference>
<dbReference type="GO" id="GO:0016740">
    <property type="term" value="F:transferase activity"/>
    <property type="evidence" value="ECO:0007669"/>
    <property type="project" value="UniProtKB-KW"/>
</dbReference>
<evidence type="ECO:0000259" key="23">
    <source>
        <dbReference type="Pfam" id="PF02800"/>
    </source>
</evidence>
<comment type="pathway">
    <text evidence="4">Carbohydrate degradation; glycolysis; pyruvate from D-glyceraldehyde 3-phosphate: step 1/5.</text>
</comment>
<dbReference type="EMBL" id="JACAGB010000005">
    <property type="protein sequence ID" value="KAF6362861.1"/>
    <property type="molecule type" value="Genomic_DNA"/>
</dbReference>
<dbReference type="AlphaFoldDB" id="A0A7J7YLL8"/>
<dbReference type="PANTHER" id="PTHR10836">
    <property type="entry name" value="GLYCERALDEHYDE 3-PHOSPHATE DEHYDROGENASE"/>
    <property type="match status" value="1"/>
</dbReference>
<evidence type="ECO:0000256" key="11">
    <source>
        <dbReference type="ARBA" id="ARBA00022799"/>
    </source>
</evidence>
<dbReference type="InterPro" id="IPR020829">
    <property type="entry name" value="GlycerAld_3-P_DH_cat"/>
</dbReference>
<dbReference type="InterPro" id="IPR020831">
    <property type="entry name" value="GlycerAld/Erythrose_P_DH"/>
</dbReference>
<evidence type="ECO:0000256" key="16">
    <source>
        <dbReference type="ARBA" id="ARBA00023212"/>
    </source>
</evidence>
<evidence type="ECO:0000256" key="22">
    <source>
        <dbReference type="SAM" id="MobiDB-lite"/>
    </source>
</evidence>
<evidence type="ECO:0000256" key="10">
    <source>
        <dbReference type="ARBA" id="ARBA00022703"/>
    </source>
</evidence>
<feature type="compositionally biased region" description="Polar residues" evidence="22">
    <location>
        <begin position="1"/>
        <end position="15"/>
    </location>
</feature>
<evidence type="ECO:0000256" key="5">
    <source>
        <dbReference type="ARBA" id="ARBA00007406"/>
    </source>
</evidence>
<evidence type="ECO:0000256" key="20">
    <source>
        <dbReference type="ARBA" id="ARBA00047698"/>
    </source>
</evidence>
<keyword evidence="10" id="KW-0053">Apoptosis</keyword>
<evidence type="ECO:0000256" key="9">
    <source>
        <dbReference type="ARBA" id="ARBA00022679"/>
    </source>
</evidence>
<name>A0A7J7YLL8_PIPKU</name>
<dbReference type="Pfam" id="PF02800">
    <property type="entry name" value="Gp_dh_C"/>
    <property type="match status" value="1"/>
</dbReference>
<evidence type="ECO:0000256" key="13">
    <source>
        <dbReference type="ARBA" id="ARBA00023002"/>
    </source>
</evidence>
<evidence type="ECO:0000256" key="1">
    <source>
        <dbReference type="ARBA" id="ARBA00004123"/>
    </source>
</evidence>
<sequence length="70" mass="7349">MTTVHAITATQNTRDGPSGKPWCDSRGAAQNILPASTGAAKAVGKGIHELRGKLTVMAFSAPTPMCRLWI</sequence>
<keyword evidence="8" id="KW-0963">Cytoplasm</keyword>
<evidence type="ECO:0000256" key="6">
    <source>
        <dbReference type="ARBA" id="ARBA00013119"/>
    </source>
</evidence>
<proteinExistence type="inferred from homology"/>
<reference evidence="24 25" key="1">
    <citation type="journal article" date="2020" name="Nature">
        <title>Six reference-quality genomes reveal evolution of bat adaptations.</title>
        <authorList>
            <person name="Jebb D."/>
            <person name="Huang Z."/>
            <person name="Pippel M."/>
            <person name="Hughes G.M."/>
            <person name="Lavrichenko K."/>
            <person name="Devanna P."/>
            <person name="Winkler S."/>
            <person name="Jermiin L.S."/>
            <person name="Skirmuntt E.C."/>
            <person name="Katzourakis A."/>
            <person name="Burkitt-Gray L."/>
            <person name="Ray D.A."/>
            <person name="Sullivan K.A.M."/>
            <person name="Roscito J.G."/>
            <person name="Kirilenko B.M."/>
            <person name="Davalos L.M."/>
            <person name="Corthals A.P."/>
            <person name="Power M.L."/>
            <person name="Jones G."/>
            <person name="Ransome R.D."/>
            <person name="Dechmann D.K.N."/>
            <person name="Locatelli A.G."/>
            <person name="Puechmaille S.J."/>
            <person name="Fedrigo O."/>
            <person name="Jarvis E.D."/>
            <person name="Hiller M."/>
            <person name="Vernes S.C."/>
            <person name="Myers E.W."/>
            <person name="Teeling E.C."/>
        </authorList>
    </citation>
    <scope>NUCLEOTIDE SEQUENCE [LARGE SCALE GENOMIC DNA]</scope>
    <source>
        <strain evidence="24">MPipKuh1</strain>
        <tissue evidence="24">Flight muscle</tissue>
    </source>
</reference>
<feature type="domain" description="Glyceraldehyde 3-phosphate dehydrogenase catalytic" evidence="23">
    <location>
        <begin position="1"/>
        <end position="65"/>
    </location>
</feature>
<keyword evidence="25" id="KW-1185">Reference proteome</keyword>
<dbReference type="GO" id="GO:0006915">
    <property type="term" value="P:apoptotic process"/>
    <property type="evidence" value="ECO:0007669"/>
    <property type="project" value="UniProtKB-KW"/>
</dbReference>
<dbReference type="GO" id="GO:0005856">
    <property type="term" value="C:cytoskeleton"/>
    <property type="evidence" value="ECO:0007669"/>
    <property type="project" value="UniProtKB-SubCell"/>
</dbReference>
<gene>
    <name evidence="24" type="ORF">mPipKuh1_005398</name>
</gene>
<dbReference type="SUPFAM" id="SSF55347">
    <property type="entry name" value="Glyceraldehyde-3-phosphate dehydrogenase-like, C-terminal domain"/>
    <property type="match status" value="1"/>
</dbReference>
<keyword evidence="14" id="KW-0520">NAD</keyword>
<comment type="catalytic activity">
    <reaction evidence="20">
        <text>D-glyceraldehyde 3-phosphate + phosphate + NAD(+) = (2R)-3-phospho-glyceroyl phosphate + NADH + H(+)</text>
        <dbReference type="Rhea" id="RHEA:10300"/>
        <dbReference type="ChEBI" id="CHEBI:15378"/>
        <dbReference type="ChEBI" id="CHEBI:43474"/>
        <dbReference type="ChEBI" id="CHEBI:57540"/>
        <dbReference type="ChEBI" id="CHEBI:57604"/>
        <dbReference type="ChEBI" id="CHEBI:57945"/>
        <dbReference type="ChEBI" id="CHEBI:59776"/>
        <dbReference type="EC" id="1.2.1.12"/>
    </reaction>
</comment>
<evidence type="ECO:0000256" key="15">
    <source>
        <dbReference type="ARBA" id="ARBA00023152"/>
    </source>
</evidence>
<evidence type="ECO:0000313" key="25">
    <source>
        <dbReference type="Proteomes" id="UP000558488"/>
    </source>
</evidence>
<protein>
    <recommendedName>
        <fullName evidence="7">Glyceraldehyde-3-phosphate dehydrogenase</fullName>
        <ecNumber evidence="6">1.2.1.12</ecNumber>
    </recommendedName>
    <alternativeName>
        <fullName evidence="18">Peptidyl-cysteine S-nitrosylase GAPDH</fullName>
    </alternativeName>
</protein>
<feature type="region of interest" description="Disordered" evidence="22">
    <location>
        <begin position="1"/>
        <end position="20"/>
    </location>
</feature>
<evidence type="ECO:0000256" key="12">
    <source>
        <dbReference type="ARBA" id="ARBA00022845"/>
    </source>
</evidence>
<dbReference type="GO" id="GO:0005829">
    <property type="term" value="C:cytosol"/>
    <property type="evidence" value="ECO:0007669"/>
    <property type="project" value="UniProtKB-SubCell"/>
</dbReference>
<accession>A0A7J7YLL8</accession>